<comment type="cofactor">
    <cofactor evidence="1">
        <name>FAD</name>
        <dbReference type="ChEBI" id="CHEBI:57692"/>
    </cofactor>
</comment>
<evidence type="ECO:0000256" key="2">
    <source>
        <dbReference type="ARBA" id="ARBA00005466"/>
    </source>
</evidence>
<evidence type="ECO:0000259" key="6">
    <source>
        <dbReference type="PROSITE" id="PS51387"/>
    </source>
</evidence>
<keyword evidence="5" id="KW-0560">Oxidoreductase</keyword>
<keyword evidence="9" id="KW-1185">Reference proteome</keyword>
<dbReference type="Gene3D" id="3.30.465.10">
    <property type="match status" value="1"/>
</dbReference>
<dbReference type="AlphaFoldDB" id="A0A511FBI1"/>
<organism evidence="7 9">
    <name type="scientific">Cellulomonas hominis</name>
    <dbReference type="NCBI Taxonomy" id="156981"/>
    <lineage>
        <taxon>Bacteria</taxon>
        <taxon>Bacillati</taxon>
        <taxon>Actinomycetota</taxon>
        <taxon>Actinomycetes</taxon>
        <taxon>Micrococcales</taxon>
        <taxon>Cellulomonadaceae</taxon>
        <taxon>Cellulomonas</taxon>
    </lineage>
</organism>
<sequence length="464" mass="47754">MTTEIAAHEPLDTTALEDLRAALAGTVGAPGDPAWDAARLPWNVLVDQQPLAVVQAAGAHDVVTAVRWAAAHRVPVSAQPNGHGASRSLDGTVLVRTTALDDIWVDAGARVARVGAGVRWGDLQTALDGTGLTALIGSNPDVTVVGYCLGGGLSWFSRAFGTGAGSVRAVEVVDAAGAHRWVGGDDPADADLLWALRGGGGDFALVTAVELDLFPAPQIYGGLLAFPAEVAPAVFRAFAAITREAPEELTAWAAVLHLPDAPVVPEPMRGLSLALLLATYLGEAEDAERLLAPVRAAGPVVRDTFRPLAPGEVGLLAEEPVDPSPAVLAGTRLHTFDDAAVDALLARVGAGSGTPLMQVQVRHVGGALARERVPSAAGTAPEPYLLSGLSIVPVPEAYAPMSAALDDLFATMAPWSTGTAPLTFLDRAEAIDRAYPPATVERLRAVKAAVDPAGLFRSNRPVGG</sequence>
<evidence type="ECO:0000256" key="1">
    <source>
        <dbReference type="ARBA" id="ARBA00001974"/>
    </source>
</evidence>
<dbReference type="Gene3D" id="3.30.43.10">
    <property type="entry name" value="Uridine Diphospho-n-acetylenolpyruvylglucosamine Reductase, domain 2"/>
    <property type="match status" value="1"/>
</dbReference>
<comment type="similarity">
    <text evidence="2">Belongs to the oxygen-dependent FAD-linked oxidoreductase family.</text>
</comment>
<dbReference type="EMBL" id="JACHDN010000001">
    <property type="protein sequence ID" value="MBB5473582.1"/>
    <property type="molecule type" value="Genomic_DNA"/>
</dbReference>
<dbReference type="PANTHER" id="PTHR42973:SF39">
    <property type="entry name" value="FAD-BINDING PCMH-TYPE DOMAIN-CONTAINING PROTEIN"/>
    <property type="match status" value="1"/>
</dbReference>
<dbReference type="PROSITE" id="PS51387">
    <property type="entry name" value="FAD_PCMH"/>
    <property type="match status" value="1"/>
</dbReference>
<evidence type="ECO:0000313" key="8">
    <source>
        <dbReference type="EMBL" id="MBB5473582.1"/>
    </source>
</evidence>
<dbReference type="InterPro" id="IPR006094">
    <property type="entry name" value="Oxid_FAD_bind_N"/>
</dbReference>
<dbReference type="PANTHER" id="PTHR42973">
    <property type="entry name" value="BINDING OXIDOREDUCTASE, PUTATIVE (AFU_ORTHOLOGUE AFUA_1G17690)-RELATED"/>
    <property type="match status" value="1"/>
</dbReference>
<dbReference type="Gene3D" id="3.40.462.20">
    <property type="match status" value="1"/>
</dbReference>
<dbReference type="Proteomes" id="UP000564629">
    <property type="component" value="Unassembled WGS sequence"/>
</dbReference>
<accession>A0A511FBI1</accession>
<keyword evidence="3" id="KW-0285">Flavoprotein</keyword>
<dbReference type="InterPro" id="IPR016167">
    <property type="entry name" value="FAD-bd_PCMH_sub1"/>
</dbReference>
<dbReference type="Pfam" id="PF01565">
    <property type="entry name" value="FAD_binding_4"/>
    <property type="match status" value="1"/>
</dbReference>
<evidence type="ECO:0000256" key="3">
    <source>
        <dbReference type="ARBA" id="ARBA00022630"/>
    </source>
</evidence>
<dbReference type="InterPro" id="IPR016169">
    <property type="entry name" value="FAD-bd_PCMH_sub2"/>
</dbReference>
<protein>
    <submittedName>
        <fullName evidence="8">FAD/FMN-containing dehydrogenase</fullName>
    </submittedName>
    <submittedName>
        <fullName evidence="7">Oxidoreductase</fullName>
    </submittedName>
</protein>
<dbReference type="Proteomes" id="UP000321723">
    <property type="component" value="Unassembled WGS sequence"/>
</dbReference>
<comment type="caution">
    <text evidence="7">The sequence shown here is derived from an EMBL/GenBank/DDBJ whole genome shotgun (WGS) entry which is preliminary data.</text>
</comment>
<dbReference type="RefSeq" id="WP_146834704.1">
    <property type="nucleotide sequence ID" value="NZ_BJVQ01000009.1"/>
</dbReference>
<keyword evidence="4" id="KW-0274">FAD</keyword>
<dbReference type="InterPro" id="IPR016166">
    <property type="entry name" value="FAD-bd_PCMH"/>
</dbReference>
<gene>
    <name evidence="7" type="ORF">CHO01_10700</name>
    <name evidence="8" type="ORF">HNR08_002318</name>
</gene>
<name>A0A511FBI1_9CELL</name>
<reference evidence="7 9" key="1">
    <citation type="submission" date="2019-07" db="EMBL/GenBank/DDBJ databases">
        <title>Whole genome shotgun sequence of Cellulomonas hominis NBRC 16055.</title>
        <authorList>
            <person name="Hosoyama A."/>
            <person name="Uohara A."/>
            <person name="Ohji S."/>
            <person name="Ichikawa N."/>
        </authorList>
    </citation>
    <scope>NUCLEOTIDE SEQUENCE [LARGE SCALE GENOMIC DNA]</scope>
    <source>
        <strain evidence="7 9">NBRC 16055</strain>
    </source>
</reference>
<dbReference type="EMBL" id="BJVQ01000009">
    <property type="protein sequence ID" value="GEL45954.1"/>
    <property type="molecule type" value="Genomic_DNA"/>
</dbReference>
<evidence type="ECO:0000313" key="9">
    <source>
        <dbReference type="Proteomes" id="UP000321723"/>
    </source>
</evidence>
<reference evidence="8 10" key="2">
    <citation type="submission" date="2020-08" db="EMBL/GenBank/DDBJ databases">
        <title>Sequencing the genomes of 1000 actinobacteria strains.</title>
        <authorList>
            <person name="Klenk H.-P."/>
        </authorList>
    </citation>
    <scope>NUCLEOTIDE SEQUENCE [LARGE SCALE GENOMIC DNA]</scope>
    <source>
        <strain evidence="8 10">DSM 9581</strain>
    </source>
</reference>
<evidence type="ECO:0000313" key="7">
    <source>
        <dbReference type="EMBL" id="GEL45954.1"/>
    </source>
</evidence>
<dbReference type="GO" id="GO:0016491">
    <property type="term" value="F:oxidoreductase activity"/>
    <property type="evidence" value="ECO:0007669"/>
    <property type="project" value="UniProtKB-KW"/>
</dbReference>
<dbReference type="InterPro" id="IPR036318">
    <property type="entry name" value="FAD-bd_PCMH-like_sf"/>
</dbReference>
<dbReference type="GO" id="GO:0071949">
    <property type="term" value="F:FAD binding"/>
    <property type="evidence" value="ECO:0007669"/>
    <property type="project" value="InterPro"/>
</dbReference>
<dbReference type="SUPFAM" id="SSF56176">
    <property type="entry name" value="FAD-binding/transporter-associated domain-like"/>
    <property type="match status" value="1"/>
</dbReference>
<evidence type="ECO:0000256" key="4">
    <source>
        <dbReference type="ARBA" id="ARBA00022827"/>
    </source>
</evidence>
<feature type="domain" description="FAD-binding PCMH-type" evidence="6">
    <location>
        <begin position="46"/>
        <end position="216"/>
    </location>
</feature>
<evidence type="ECO:0000313" key="10">
    <source>
        <dbReference type="Proteomes" id="UP000564629"/>
    </source>
</evidence>
<proteinExistence type="inferred from homology"/>
<dbReference type="InterPro" id="IPR050416">
    <property type="entry name" value="FAD-linked_Oxidoreductase"/>
</dbReference>
<dbReference type="OrthoDB" id="9775082at2"/>
<evidence type="ECO:0000256" key="5">
    <source>
        <dbReference type="ARBA" id="ARBA00023002"/>
    </source>
</evidence>